<dbReference type="AlphaFoldDB" id="A0A5B9DKC3"/>
<protein>
    <submittedName>
        <fullName evidence="2">GNAT family N-acetyltransferase</fullName>
    </submittedName>
</protein>
<dbReference type="PROSITE" id="PS51186">
    <property type="entry name" value="GNAT"/>
    <property type="match status" value="1"/>
</dbReference>
<dbReference type="InterPro" id="IPR000182">
    <property type="entry name" value="GNAT_dom"/>
</dbReference>
<dbReference type="OrthoDB" id="8593648at2"/>
<feature type="domain" description="N-acetyltransferase" evidence="1">
    <location>
        <begin position="72"/>
        <end position="211"/>
    </location>
</feature>
<name>A0A5B9DKC3_9HYPH</name>
<dbReference type="InterPro" id="IPR016181">
    <property type="entry name" value="Acyl_CoA_acyltransferase"/>
</dbReference>
<evidence type="ECO:0000313" key="3">
    <source>
        <dbReference type="Proteomes" id="UP000321062"/>
    </source>
</evidence>
<dbReference type="RefSeq" id="WP_147655103.1">
    <property type="nucleotide sequence ID" value="NZ_BMFM01000001.1"/>
</dbReference>
<organism evidence="2 3">
    <name type="scientific">Paradevosia tibetensis</name>
    <dbReference type="NCBI Taxonomy" id="1447062"/>
    <lineage>
        <taxon>Bacteria</taxon>
        <taxon>Pseudomonadati</taxon>
        <taxon>Pseudomonadota</taxon>
        <taxon>Alphaproteobacteria</taxon>
        <taxon>Hyphomicrobiales</taxon>
        <taxon>Devosiaceae</taxon>
        <taxon>Paradevosia</taxon>
    </lineage>
</organism>
<dbReference type="Pfam" id="PF00583">
    <property type="entry name" value="Acetyltransf_1"/>
    <property type="match status" value="1"/>
</dbReference>
<dbReference type="GO" id="GO:0016747">
    <property type="term" value="F:acyltransferase activity, transferring groups other than amino-acyl groups"/>
    <property type="evidence" value="ECO:0007669"/>
    <property type="project" value="InterPro"/>
</dbReference>
<accession>A0A5B9DKC3</accession>
<dbReference type="KEGG" id="yti:FNA67_03605"/>
<sequence length="211" mass="23339">MALDMGGGFTLRQAGDEDHDALAMICLKTGDAGKDASAREDDPLLIGAIYALPYQVIEPLFAFVIEHPDHGVCGYVLGAPDTDRFYRVIEQTWYRTLRTKVADPGPDMRAWRGSDWARRLIHHPKYVFPKSLYPYPAHGHIDLLPVAQGKGLGGTALRFLMAQLAARRVTGIHLGVDPKNTGAVRFYDRLGFTPLVADDLPKGSLYMVKSF</sequence>
<dbReference type="SUPFAM" id="SSF55729">
    <property type="entry name" value="Acyl-CoA N-acyltransferases (Nat)"/>
    <property type="match status" value="1"/>
</dbReference>
<dbReference type="InterPro" id="IPR051822">
    <property type="entry name" value="Glycosyl_Hydrolase_84"/>
</dbReference>
<gene>
    <name evidence="2" type="ORF">FNA67_03605</name>
</gene>
<proteinExistence type="predicted"/>
<evidence type="ECO:0000259" key="1">
    <source>
        <dbReference type="PROSITE" id="PS51186"/>
    </source>
</evidence>
<keyword evidence="3" id="KW-1185">Reference proteome</keyword>
<dbReference type="Gene3D" id="3.40.630.30">
    <property type="match status" value="1"/>
</dbReference>
<reference evidence="2 3" key="1">
    <citation type="journal article" date="2015" name="Int. J. Syst. Evol. Microbiol.">
        <title>Youhaiella tibetensis gen. nov., sp. nov., isolated from subsurface sediment.</title>
        <authorList>
            <person name="Wang Y.X."/>
            <person name="Huang F.Q."/>
            <person name="Nogi Y."/>
            <person name="Pang S.J."/>
            <person name="Wang P.K."/>
            <person name="Lv J."/>
        </authorList>
    </citation>
    <scope>NUCLEOTIDE SEQUENCE [LARGE SCALE GENOMIC DNA]</scope>
    <source>
        <strain evidence="3">fig4</strain>
    </source>
</reference>
<dbReference type="PANTHER" id="PTHR13170:SF16">
    <property type="entry name" value="PROTEIN O-GLCNACASE"/>
    <property type="match status" value="1"/>
</dbReference>
<evidence type="ECO:0000313" key="2">
    <source>
        <dbReference type="EMBL" id="QEE19312.1"/>
    </source>
</evidence>
<keyword evidence="2" id="KW-0808">Transferase</keyword>
<dbReference type="EMBL" id="CP041690">
    <property type="protein sequence ID" value="QEE19312.1"/>
    <property type="molecule type" value="Genomic_DNA"/>
</dbReference>
<dbReference type="Proteomes" id="UP000321062">
    <property type="component" value="Chromosome"/>
</dbReference>
<dbReference type="PANTHER" id="PTHR13170">
    <property type="entry name" value="O-GLCNACASE"/>
    <property type="match status" value="1"/>
</dbReference>